<organism evidence="2 3">
    <name type="scientific">Sporothrix bragantina</name>
    <dbReference type="NCBI Taxonomy" id="671064"/>
    <lineage>
        <taxon>Eukaryota</taxon>
        <taxon>Fungi</taxon>
        <taxon>Dikarya</taxon>
        <taxon>Ascomycota</taxon>
        <taxon>Pezizomycotina</taxon>
        <taxon>Sordariomycetes</taxon>
        <taxon>Sordariomycetidae</taxon>
        <taxon>Ophiostomatales</taxon>
        <taxon>Ophiostomataceae</taxon>
        <taxon>Sporothrix</taxon>
    </lineage>
</organism>
<dbReference type="CDD" id="cd04301">
    <property type="entry name" value="NAT_SF"/>
    <property type="match status" value="1"/>
</dbReference>
<evidence type="ECO:0000259" key="1">
    <source>
        <dbReference type="PROSITE" id="PS51186"/>
    </source>
</evidence>
<reference evidence="2 3" key="1">
    <citation type="submission" date="2024-01" db="EMBL/GenBank/DDBJ databases">
        <authorList>
            <person name="Allen C."/>
            <person name="Tagirdzhanova G."/>
        </authorList>
    </citation>
    <scope>NUCLEOTIDE SEQUENCE [LARGE SCALE GENOMIC DNA]</scope>
</reference>
<comment type="caution">
    <text evidence="2">The sequence shown here is derived from an EMBL/GenBank/DDBJ whole genome shotgun (WGS) entry which is preliminary data.</text>
</comment>
<accession>A0ABP0BW22</accession>
<dbReference type="InterPro" id="IPR000182">
    <property type="entry name" value="GNAT_dom"/>
</dbReference>
<name>A0ABP0BW22_9PEZI</name>
<sequence>MSVPADSTPFTAFVARPSTDAYVRSSEPSTQPRKDEIDPTFLDAMTVRHRVFIIEQKVPLECELDEDDPRSCHWVAHMSDGGDNTSAMSQQAVGCIRVVPYPQSPHPIPGAAYSIIDGVNELKGRWVRKAKIHANGETSKLPLPPPASTTPQSELEFVPASADDTLAQTNGAGADRATSLHDGKEPYIKLGRIAVLPTFRGFRLGQYLVQTTLDWIKTNPTYFDEHDLEAAAATAKTKFNGLVCVHAQLHALGFYTRLGFVVDEGMGTWWEEGIPHVGMFLRLDVNKTD</sequence>
<protein>
    <recommendedName>
        <fullName evidence="1">N-acetyltransferase domain-containing protein</fullName>
    </recommendedName>
</protein>
<dbReference type="PROSITE" id="PS51186">
    <property type="entry name" value="GNAT"/>
    <property type="match status" value="1"/>
</dbReference>
<proteinExistence type="predicted"/>
<dbReference type="SUPFAM" id="SSF55729">
    <property type="entry name" value="Acyl-CoA N-acyltransferases (Nat)"/>
    <property type="match status" value="2"/>
</dbReference>
<dbReference type="EMBL" id="CAWUHC010000044">
    <property type="protein sequence ID" value="CAK7223606.1"/>
    <property type="molecule type" value="Genomic_DNA"/>
</dbReference>
<evidence type="ECO:0000313" key="2">
    <source>
        <dbReference type="EMBL" id="CAK7223606.1"/>
    </source>
</evidence>
<feature type="domain" description="N-acetyltransferase" evidence="1">
    <location>
        <begin position="122"/>
        <end position="284"/>
    </location>
</feature>
<dbReference type="Proteomes" id="UP001642406">
    <property type="component" value="Unassembled WGS sequence"/>
</dbReference>
<gene>
    <name evidence="2" type="ORF">SBRCBS47491_005267</name>
</gene>
<keyword evidence="3" id="KW-1185">Reference proteome</keyword>
<evidence type="ECO:0000313" key="3">
    <source>
        <dbReference type="Proteomes" id="UP001642406"/>
    </source>
</evidence>
<dbReference type="Gene3D" id="3.40.630.30">
    <property type="match status" value="1"/>
</dbReference>
<dbReference type="InterPro" id="IPR016181">
    <property type="entry name" value="Acyl_CoA_acyltransferase"/>
</dbReference>